<name>A0A2P5C4C8_TREOI</name>
<proteinExistence type="predicted"/>
<protein>
    <submittedName>
        <fullName evidence="1">Uncharacterized protein</fullName>
    </submittedName>
</protein>
<reference evidence="2" key="1">
    <citation type="submission" date="2016-06" db="EMBL/GenBank/DDBJ databases">
        <title>Parallel loss of symbiosis genes in relatives of nitrogen-fixing non-legume Parasponia.</title>
        <authorList>
            <person name="Van Velzen R."/>
            <person name="Holmer R."/>
            <person name="Bu F."/>
            <person name="Rutten L."/>
            <person name="Van Zeijl A."/>
            <person name="Liu W."/>
            <person name="Santuari L."/>
            <person name="Cao Q."/>
            <person name="Sharma T."/>
            <person name="Shen D."/>
            <person name="Roswanjaya Y."/>
            <person name="Wardhani T."/>
            <person name="Kalhor M.S."/>
            <person name="Jansen J."/>
            <person name="Van den Hoogen J."/>
            <person name="Gungor B."/>
            <person name="Hartog M."/>
            <person name="Hontelez J."/>
            <person name="Verver J."/>
            <person name="Yang W.-C."/>
            <person name="Schijlen E."/>
            <person name="Repin R."/>
            <person name="Schilthuizen M."/>
            <person name="Schranz E."/>
            <person name="Heidstra R."/>
            <person name="Miyata K."/>
            <person name="Fedorova E."/>
            <person name="Kohlen W."/>
            <person name="Bisseling T."/>
            <person name="Smit S."/>
            <person name="Geurts R."/>
        </authorList>
    </citation>
    <scope>NUCLEOTIDE SEQUENCE [LARGE SCALE GENOMIC DNA]</scope>
    <source>
        <strain evidence="2">cv. RG33-2</strain>
    </source>
</reference>
<comment type="caution">
    <text evidence="1">The sequence shown here is derived from an EMBL/GenBank/DDBJ whole genome shotgun (WGS) entry which is preliminary data.</text>
</comment>
<accession>A0A2P5C4C8</accession>
<dbReference type="EMBL" id="JXTC01000415">
    <property type="protein sequence ID" value="PON55886.1"/>
    <property type="molecule type" value="Genomic_DNA"/>
</dbReference>
<organism evidence="1 2">
    <name type="scientific">Trema orientale</name>
    <name type="common">Charcoal tree</name>
    <name type="synonym">Celtis orientalis</name>
    <dbReference type="NCBI Taxonomy" id="63057"/>
    <lineage>
        <taxon>Eukaryota</taxon>
        <taxon>Viridiplantae</taxon>
        <taxon>Streptophyta</taxon>
        <taxon>Embryophyta</taxon>
        <taxon>Tracheophyta</taxon>
        <taxon>Spermatophyta</taxon>
        <taxon>Magnoliopsida</taxon>
        <taxon>eudicotyledons</taxon>
        <taxon>Gunneridae</taxon>
        <taxon>Pentapetalae</taxon>
        <taxon>rosids</taxon>
        <taxon>fabids</taxon>
        <taxon>Rosales</taxon>
        <taxon>Cannabaceae</taxon>
        <taxon>Trema</taxon>
    </lineage>
</organism>
<evidence type="ECO:0000313" key="2">
    <source>
        <dbReference type="Proteomes" id="UP000237000"/>
    </source>
</evidence>
<evidence type="ECO:0000313" key="1">
    <source>
        <dbReference type="EMBL" id="PON55886.1"/>
    </source>
</evidence>
<dbReference type="AlphaFoldDB" id="A0A2P5C4C8"/>
<gene>
    <name evidence="1" type="ORF">TorRG33x02_298360</name>
</gene>
<sequence>MGARPGLLASGPVCWSQRKMLLHIRNSRIASKASTSFFSPTASILFRVLLVSNTTCGANP</sequence>
<keyword evidence="2" id="KW-1185">Reference proteome</keyword>
<dbReference type="Proteomes" id="UP000237000">
    <property type="component" value="Unassembled WGS sequence"/>
</dbReference>
<dbReference type="InParanoid" id="A0A2P5C4C8"/>